<dbReference type="FunFam" id="1.10.510.10:FF:000571">
    <property type="entry name" value="Maternal embryonic leucine zipper kinase"/>
    <property type="match status" value="1"/>
</dbReference>
<dbReference type="Gene3D" id="3.30.310.80">
    <property type="entry name" value="Kinase associated domain 1, KA1"/>
    <property type="match status" value="1"/>
</dbReference>
<evidence type="ECO:0000256" key="6">
    <source>
        <dbReference type="ARBA" id="ARBA00022840"/>
    </source>
</evidence>
<keyword evidence="6" id="KW-0067">ATP-binding</keyword>
<dbReference type="InterPro" id="IPR008271">
    <property type="entry name" value="Ser/Thr_kinase_AS"/>
</dbReference>
<protein>
    <recommendedName>
        <fullName evidence="1">non-specific serine/threonine protein kinase</fullName>
        <ecNumber evidence="1">2.7.11.1</ecNumber>
    </recommendedName>
</protein>
<dbReference type="Pfam" id="PF02149">
    <property type="entry name" value="KA1"/>
    <property type="match status" value="1"/>
</dbReference>
<dbReference type="GO" id="GO:0005737">
    <property type="term" value="C:cytoplasm"/>
    <property type="evidence" value="ECO:0007669"/>
    <property type="project" value="TreeGrafter"/>
</dbReference>
<dbReference type="AlphaFoldDB" id="A0AAD5UKV6"/>
<keyword evidence="5" id="KW-0418">Kinase</keyword>
<evidence type="ECO:0000256" key="5">
    <source>
        <dbReference type="ARBA" id="ARBA00022777"/>
    </source>
</evidence>
<organism evidence="12 13">
    <name type="scientific">Boothiomyces macroporosus</name>
    <dbReference type="NCBI Taxonomy" id="261099"/>
    <lineage>
        <taxon>Eukaryota</taxon>
        <taxon>Fungi</taxon>
        <taxon>Fungi incertae sedis</taxon>
        <taxon>Chytridiomycota</taxon>
        <taxon>Chytridiomycota incertae sedis</taxon>
        <taxon>Chytridiomycetes</taxon>
        <taxon>Rhizophydiales</taxon>
        <taxon>Terramycetaceae</taxon>
        <taxon>Boothiomyces</taxon>
    </lineage>
</organism>
<dbReference type="PANTHER" id="PTHR24346:SF30">
    <property type="entry name" value="MATERNAL EMBRYONIC LEUCINE ZIPPER KINASE"/>
    <property type="match status" value="1"/>
</dbReference>
<dbReference type="EMBL" id="JADGKB010000032">
    <property type="protein sequence ID" value="KAJ3257982.1"/>
    <property type="molecule type" value="Genomic_DNA"/>
</dbReference>
<keyword evidence="3" id="KW-0808">Transferase</keyword>
<evidence type="ECO:0000259" key="10">
    <source>
        <dbReference type="PROSITE" id="PS50011"/>
    </source>
</evidence>
<comment type="catalytic activity">
    <reaction evidence="7">
        <text>L-threonyl-[protein] + ATP = O-phospho-L-threonyl-[protein] + ADP + H(+)</text>
        <dbReference type="Rhea" id="RHEA:46608"/>
        <dbReference type="Rhea" id="RHEA-COMP:11060"/>
        <dbReference type="Rhea" id="RHEA-COMP:11605"/>
        <dbReference type="ChEBI" id="CHEBI:15378"/>
        <dbReference type="ChEBI" id="CHEBI:30013"/>
        <dbReference type="ChEBI" id="CHEBI:30616"/>
        <dbReference type="ChEBI" id="CHEBI:61977"/>
        <dbReference type="ChEBI" id="CHEBI:456216"/>
        <dbReference type="EC" id="2.7.11.1"/>
    </reaction>
</comment>
<feature type="compositionally biased region" description="Polar residues" evidence="9">
    <location>
        <begin position="300"/>
        <end position="310"/>
    </location>
</feature>
<feature type="region of interest" description="Disordered" evidence="9">
    <location>
        <begin position="287"/>
        <end position="438"/>
    </location>
</feature>
<dbReference type="GO" id="GO:0035556">
    <property type="term" value="P:intracellular signal transduction"/>
    <property type="evidence" value="ECO:0007669"/>
    <property type="project" value="TreeGrafter"/>
</dbReference>
<name>A0AAD5UKV6_9FUNG</name>
<dbReference type="GO" id="GO:0005524">
    <property type="term" value="F:ATP binding"/>
    <property type="evidence" value="ECO:0007669"/>
    <property type="project" value="UniProtKB-KW"/>
</dbReference>
<dbReference type="EC" id="2.7.11.1" evidence="1"/>
<evidence type="ECO:0000313" key="13">
    <source>
        <dbReference type="Proteomes" id="UP001210925"/>
    </source>
</evidence>
<reference evidence="12" key="1">
    <citation type="submission" date="2020-05" db="EMBL/GenBank/DDBJ databases">
        <title>Phylogenomic resolution of chytrid fungi.</title>
        <authorList>
            <person name="Stajich J.E."/>
            <person name="Amses K."/>
            <person name="Simmons R."/>
            <person name="Seto K."/>
            <person name="Myers J."/>
            <person name="Bonds A."/>
            <person name="Quandt C.A."/>
            <person name="Barry K."/>
            <person name="Liu P."/>
            <person name="Grigoriev I."/>
            <person name="Longcore J.E."/>
            <person name="James T.Y."/>
        </authorList>
    </citation>
    <scope>NUCLEOTIDE SEQUENCE</scope>
    <source>
        <strain evidence="12">PLAUS21</strain>
    </source>
</reference>
<evidence type="ECO:0000256" key="3">
    <source>
        <dbReference type="ARBA" id="ARBA00022679"/>
    </source>
</evidence>
<dbReference type="GO" id="GO:0004674">
    <property type="term" value="F:protein serine/threonine kinase activity"/>
    <property type="evidence" value="ECO:0007669"/>
    <property type="project" value="UniProtKB-KW"/>
</dbReference>
<dbReference type="SUPFAM" id="SSF103243">
    <property type="entry name" value="KA1-like"/>
    <property type="match status" value="1"/>
</dbReference>
<accession>A0AAD5UKV6</accession>
<feature type="domain" description="KA1" evidence="11">
    <location>
        <begin position="537"/>
        <end position="586"/>
    </location>
</feature>
<feature type="compositionally biased region" description="Polar residues" evidence="9">
    <location>
        <begin position="329"/>
        <end position="349"/>
    </location>
</feature>
<keyword evidence="4" id="KW-0547">Nucleotide-binding</keyword>
<evidence type="ECO:0000256" key="7">
    <source>
        <dbReference type="ARBA" id="ARBA00047899"/>
    </source>
</evidence>
<feature type="compositionally biased region" description="Basic and acidic residues" evidence="9">
    <location>
        <begin position="287"/>
        <end position="299"/>
    </location>
</feature>
<dbReference type="Pfam" id="PF00069">
    <property type="entry name" value="Pkinase"/>
    <property type="match status" value="1"/>
</dbReference>
<evidence type="ECO:0000256" key="9">
    <source>
        <dbReference type="SAM" id="MobiDB-lite"/>
    </source>
</evidence>
<dbReference type="Gene3D" id="1.10.510.10">
    <property type="entry name" value="Transferase(Phosphotransferase) domain 1"/>
    <property type="match status" value="1"/>
</dbReference>
<feature type="compositionally biased region" description="Basic and acidic residues" evidence="9">
    <location>
        <begin position="390"/>
        <end position="432"/>
    </location>
</feature>
<dbReference type="InterPro" id="IPR000719">
    <property type="entry name" value="Prot_kinase_dom"/>
</dbReference>
<dbReference type="SMART" id="SM00220">
    <property type="entry name" value="S_TKc"/>
    <property type="match status" value="1"/>
</dbReference>
<evidence type="ECO:0000259" key="11">
    <source>
        <dbReference type="PROSITE" id="PS50032"/>
    </source>
</evidence>
<evidence type="ECO:0000313" key="12">
    <source>
        <dbReference type="EMBL" id="KAJ3257982.1"/>
    </source>
</evidence>
<evidence type="ECO:0000256" key="4">
    <source>
        <dbReference type="ARBA" id="ARBA00022741"/>
    </source>
</evidence>
<dbReference type="PANTHER" id="PTHR24346">
    <property type="entry name" value="MAP/MICROTUBULE AFFINITY-REGULATING KINASE"/>
    <property type="match status" value="1"/>
</dbReference>
<keyword evidence="13" id="KW-1185">Reference proteome</keyword>
<evidence type="ECO:0000256" key="8">
    <source>
        <dbReference type="ARBA" id="ARBA00048679"/>
    </source>
</evidence>
<gene>
    <name evidence="12" type="ORF">HK103_004116</name>
</gene>
<dbReference type="SUPFAM" id="SSF56112">
    <property type="entry name" value="Protein kinase-like (PK-like)"/>
    <property type="match status" value="1"/>
</dbReference>
<dbReference type="InterPro" id="IPR001772">
    <property type="entry name" value="KA1_dom"/>
</dbReference>
<keyword evidence="2" id="KW-0723">Serine/threonine-protein kinase</keyword>
<dbReference type="PROSITE" id="PS00108">
    <property type="entry name" value="PROTEIN_KINASE_ST"/>
    <property type="match status" value="1"/>
</dbReference>
<dbReference type="PROSITE" id="PS50011">
    <property type="entry name" value="PROTEIN_KINASE_DOM"/>
    <property type="match status" value="1"/>
</dbReference>
<dbReference type="PROSITE" id="PS50032">
    <property type="entry name" value="KA1"/>
    <property type="match status" value="1"/>
</dbReference>
<comment type="caution">
    <text evidence="12">The sequence shown here is derived from an EMBL/GenBank/DDBJ whole genome shotgun (WGS) entry which is preliminary data.</text>
</comment>
<proteinExistence type="predicted"/>
<feature type="domain" description="Protein kinase" evidence="10">
    <location>
        <begin position="1"/>
        <end position="179"/>
    </location>
</feature>
<dbReference type="InterPro" id="IPR028375">
    <property type="entry name" value="KA1/Ssp2_C"/>
</dbReference>
<evidence type="ECO:0000256" key="2">
    <source>
        <dbReference type="ARBA" id="ARBA00022527"/>
    </source>
</evidence>
<evidence type="ECO:0000256" key="1">
    <source>
        <dbReference type="ARBA" id="ARBA00012513"/>
    </source>
</evidence>
<sequence>MKQYAVGGEMVEYLADKGCLSDSESQKYFRQLVSGLDHMHLANVVHRDLKLENLLLDANRNLLISDFGLGRTFESTKLHLLETYCGTPNYAAVELICGIPYIGVKADIWSAGVVLYFFQTGLPPFVGATIAKLYEQVKALSYPILQKFTPAFIHLLKKIFVKDPAERISMEELRNDPWVTSEGKLPPVPRILPKFSGTDDWSLTKNVFGIHNTEDSNFIVYNFHPIPNSSLASDMVKIDRRKSVSVVRRKTISVKGQQPNMDEIMAAGCQKAVGSPLAKEPFHLEDCKKSSFSETKRPSFSETKTPSANESIEPAALDEESNKQKSPESKNIAQPNENTIEFPVSNQKSGESKDGSPKSIPRTPLRKRAQTISPSQLAPTIRVELTEPPSLDKRESIKRSNSMLEKKSKENHLGIDKRSFIGERNSVSEDRTVSPGNATPTRHSLVAHRMSTVSPVPIVAGKQEDEEPSLEEITKWHEIHKPPSKIRTIKFGFRPNSTSSMEPANMFQDLHKALLAISDSEIFRFRRAADLYQFVCSVHDIYEVEFDVEICKVWLLSLHAVRFRRIRGDGMQFKRITDKIIDLLDWKNQ</sequence>
<dbReference type="Proteomes" id="UP001210925">
    <property type="component" value="Unassembled WGS sequence"/>
</dbReference>
<comment type="catalytic activity">
    <reaction evidence="8">
        <text>L-seryl-[protein] + ATP = O-phospho-L-seryl-[protein] + ADP + H(+)</text>
        <dbReference type="Rhea" id="RHEA:17989"/>
        <dbReference type="Rhea" id="RHEA-COMP:9863"/>
        <dbReference type="Rhea" id="RHEA-COMP:11604"/>
        <dbReference type="ChEBI" id="CHEBI:15378"/>
        <dbReference type="ChEBI" id="CHEBI:29999"/>
        <dbReference type="ChEBI" id="CHEBI:30616"/>
        <dbReference type="ChEBI" id="CHEBI:83421"/>
        <dbReference type="ChEBI" id="CHEBI:456216"/>
        <dbReference type="EC" id="2.7.11.1"/>
    </reaction>
</comment>
<dbReference type="InterPro" id="IPR011009">
    <property type="entry name" value="Kinase-like_dom_sf"/>
</dbReference>